<dbReference type="SMART" id="SM00740">
    <property type="entry name" value="PASTA"/>
    <property type="match status" value="2"/>
</dbReference>
<keyword evidence="3" id="KW-0723">Serine/threonine-protein kinase</keyword>
<keyword evidence="1" id="KW-0472">Membrane</keyword>
<dbReference type="InterPro" id="IPR005543">
    <property type="entry name" value="PASTA_dom"/>
</dbReference>
<keyword evidence="3" id="KW-0808">Transferase</keyword>
<dbReference type="EMBL" id="PNGV01000001">
    <property type="protein sequence ID" value="PMC42879.1"/>
    <property type="molecule type" value="Genomic_DNA"/>
</dbReference>
<evidence type="ECO:0000256" key="1">
    <source>
        <dbReference type="SAM" id="Phobius"/>
    </source>
</evidence>
<dbReference type="CDD" id="cd06577">
    <property type="entry name" value="PASTA_pknB"/>
    <property type="match status" value="2"/>
</dbReference>
<proteinExistence type="predicted"/>
<organism evidence="3 4">
    <name type="scientific">Gardnerella greenwoodii</name>
    <dbReference type="NCBI Taxonomy" id="2914925"/>
    <lineage>
        <taxon>Bacteria</taxon>
        <taxon>Bacillati</taxon>
        <taxon>Actinomycetota</taxon>
        <taxon>Actinomycetes</taxon>
        <taxon>Bifidobacteriales</taxon>
        <taxon>Bifidobacteriaceae</taxon>
        <taxon>Gardnerella</taxon>
    </lineage>
</organism>
<dbReference type="Pfam" id="PF03793">
    <property type="entry name" value="PASTA"/>
    <property type="match status" value="1"/>
</dbReference>
<comment type="caution">
    <text evidence="3">The sequence shown here is derived from an EMBL/GenBank/DDBJ whole genome shotgun (WGS) entry which is preliminary data.</text>
</comment>
<protein>
    <submittedName>
        <fullName evidence="3">Serine/threonine protein kinase</fullName>
    </submittedName>
</protein>
<keyword evidence="1" id="KW-1133">Transmembrane helix</keyword>
<dbReference type="InterPro" id="IPR026870">
    <property type="entry name" value="Zinc_ribbon_dom"/>
</dbReference>
<keyword evidence="3" id="KW-0418">Kinase</keyword>
<sequence>MAFCVNCGSKLDEGSKFCSSCGSSVENYSESKNYATSANYNSQFSENPTTANSGINSDAVNSAVKNNNLQGFFNSKQGKIVIAAIASVVVVVIMIFCWLQFGARSNRSISIPKASALKSAPLQKTVDNLRKQGLTVTVSKEFSSVKRGGFVRFANAHPGQSVPSSFHITVIESNGPGIPKKGVVGQSIEKAKKVANSMGIPVEVYNIISTNTGKVVATDPMPGFPVSNGSSDKSVIRLAVGVEGKGVPADLFGMDKDEAVNKLRDLGLKDVSLHPHFSSEKNLGKIIASNPALGTKFSGGHIDLYYGVDASETKNIMTMNSPSDNSVRWATNTAPAMFGTWCTNDGDCMELQTHYYPKTNPIFTFLQFPDDPVDSNDSRFYEYLALCNYSQDPGACTLPHDYESGREDRMKNHLLSGDTGAFELYRGMGLPYCGETTNDNIGNICVNGKWIDSFEPPEDIKQYGSPDKIPGYWKGSSFRMRDFFLVVPVHANLNKIESSGYFEGKGNKKPDTTRPFILRRNSKLYSQTTVDAEPYKGEIGDNPFVPTNKHKAVPFKPAPDDSVAYYLVEKPFDWSKLPIA</sequence>
<dbReference type="Gene3D" id="3.30.10.20">
    <property type="match status" value="1"/>
</dbReference>
<accession>A0A2N6RXM7</accession>
<dbReference type="PROSITE" id="PS51178">
    <property type="entry name" value="PASTA"/>
    <property type="match status" value="1"/>
</dbReference>
<feature type="domain" description="PASTA" evidence="2">
    <location>
        <begin position="246"/>
        <end position="308"/>
    </location>
</feature>
<dbReference type="AlphaFoldDB" id="A0A2N6RXM7"/>
<name>A0A2N6RXM7_9BIFI</name>
<dbReference type="GO" id="GO:0004674">
    <property type="term" value="F:protein serine/threonine kinase activity"/>
    <property type="evidence" value="ECO:0007669"/>
    <property type="project" value="UniProtKB-KW"/>
</dbReference>
<reference evidence="3 4" key="1">
    <citation type="submission" date="2017-09" db="EMBL/GenBank/DDBJ databases">
        <title>Bacterial strain isolated from the female urinary microbiota.</title>
        <authorList>
            <person name="Thomas-White K."/>
            <person name="Kumar N."/>
            <person name="Forster S."/>
            <person name="Putonti C."/>
            <person name="Lawley T."/>
            <person name="Wolfe A.J."/>
        </authorList>
    </citation>
    <scope>NUCLEOTIDE SEQUENCE [LARGE SCALE GENOMIC DNA]</scope>
    <source>
        <strain evidence="3 4">UMB1686</strain>
    </source>
</reference>
<dbReference type="Proteomes" id="UP000235771">
    <property type="component" value="Unassembled WGS sequence"/>
</dbReference>
<feature type="transmembrane region" description="Helical" evidence="1">
    <location>
        <begin position="80"/>
        <end position="101"/>
    </location>
</feature>
<dbReference type="GeneID" id="98325829"/>
<evidence type="ECO:0000313" key="4">
    <source>
        <dbReference type="Proteomes" id="UP000235771"/>
    </source>
</evidence>
<gene>
    <name evidence="3" type="ORF">CJ216_01880</name>
</gene>
<dbReference type="RefSeq" id="WP_102694725.1">
    <property type="nucleotide sequence ID" value="NZ_JAKNCL010000001.1"/>
</dbReference>
<evidence type="ECO:0000259" key="2">
    <source>
        <dbReference type="PROSITE" id="PS51178"/>
    </source>
</evidence>
<dbReference type="Pfam" id="PF13240">
    <property type="entry name" value="Zn_Ribbon_1"/>
    <property type="match status" value="1"/>
</dbReference>
<keyword evidence="1" id="KW-0812">Transmembrane</keyword>
<keyword evidence="4" id="KW-1185">Reference proteome</keyword>
<evidence type="ECO:0000313" key="3">
    <source>
        <dbReference type="EMBL" id="PMC42879.1"/>
    </source>
</evidence>